<dbReference type="PANTHER" id="PTHR35526">
    <property type="entry name" value="ANTI-SIGMA-F FACTOR RSBW-RELATED"/>
    <property type="match status" value="1"/>
</dbReference>
<dbReference type="Gene3D" id="3.30.565.10">
    <property type="entry name" value="Histidine kinase-like ATPase, C-terminal domain"/>
    <property type="match status" value="1"/>
</dbReference>
<keyword evidence="1" id="KW-0418">Kinase</keyword>
<keyword evidence="1" id="KW-0808">Transferase</keyword>
<evidence type="ECO:0000259" key="2">
    <source>
        <dbReference type="Pfam" id="PF13581"/>
    </source>
</evidence>
<dbReference type="InterPro" id="IPR003594">
    <property type="entry name" value="HATPase_dom"/>
</dbReference>
<evidence type="ECO:0000313" key="3">
    <source>
        <dbReference type="EMBL" id="RAY10665.1"/>
    </source>
</evidence>
<dbReference type="InterPro" id="IPR050267">
    <property type="entry name" value="Anti-sigma-factor_SerPK"/>
</dbReference>
<dbReference type="EMBL" id="QLYX01000027">
    <property type="protein sequence ID" value="RAY10665.1"/>
    <property type="molecule type" value="Genomic_DNA"/>
</dbReference>
<dbReference type="CDD" id="cd16936">
    <property type="entry name" value="HATPase_RsbW-like"/>
    <property type="match status" value="1"/>
</dbReference>
<dbReference type="InterPro" id="IPR036890">
    <property type="entry name" value="HATPase_C_sf"/>
</dbReference>
<keyword evidence="1" id="KW-0723">Serine/threonine-protein kinase</keyword>
<proteinExistence type="predicted"/>
<feature type="domain" description="Histidine kinase/HSP90-like ATPase" evidence="2">
    <location>
        <begin position="23"/>
        <end position="144"/>
    </location>
</feature>
<keyword evidence="3" id="KW-0547">Nucleotide-binding</keyword>
<evidence type="ECO:0000313" key="4">
    <source>
        <dbReference type="Proteomes" id="UP000251891"/>
    </source>
</evidence>
<dbReference type="GO" id="GO:0005524">
    <property type="term" value="F:ATP binding"/>
    <property type="evidence" value="ECO:0007669"/>
    <property type="project" value="UniProtKB-KW"/>
</dbReference>
<keyword evidence="4" id="KW-1185">Reference proteome</keyword>
<comment type="caution">
    <text evidence="3">The sequence shown here is derived from an EMBL/GenBank/DDBJ whole genome shotgun (WGS) entry which is preliminary data.</text>
</comment>
<sequence length="153" mass="16910">METIGMPEAQEWPLRDATEFACLPSAARRARRHAADLLERWRLRGAIETVELLVSELVTNAYRASGVDVERDGYAALAGTAEIGLRLASDRRLLLIEVWDANPEPPVIKESGPDVEGGRGLFLVGCLSRQWNYYFPTGNGKVVWCELPVEGGD</sequence>
<organism evidence="3 4">
    <name type="scientific">Actinomadura craniellae</name>
    <dbReference type="NCBI Taxonomy" id="2231787"/>
    <lineage>
        <taxon>Bacteria</taxon>
        <taxon>Bacillati</taxon>
        <taxon>Actinomycetota</taxon>
        <taxon>Actinomycetes</taxon>
        <taxon>Streptosporangiales</taxon>
        <taxon>Thermomonosporaceae</taxon>
        <taxon>Actinomadura</taxon>
    </lineage>
</organism>
<dbReference type="PANTHER" id="PTHR35526:SF3">
    <property type="entry name" value="ANTI-SIGMA-F FACTOR RSBW"/>
    <property type="match status" value="1"/>
</dbReference>
<dbReference type="Pfam" id="PF13581">
    <property type="entry name" value="HATPase_c_2"/>
    <property type="match status" value="1"/>
</dbReference>
<dbReference type="AlphaFoldDB" id="A0A365GV48"/>
<evidence type="ECO:0000256" key="1">
    <source>
        <dbReference type="ARBA" id="ARBA00022527"/>
    </source>
</evidence>
<keyword evidence="3" id="KW-0067">ATP-binding</keyword>
<gene>
    <name evidence="3" type="ORF">DPM19_34485</name>
</gene>
<name>A0A365GV48_9ACTN</name>
<dbReference type="GO" id="GO:0004674">
    <property type="term" value="F:protein serine/threonine kinase activity"/>
    <property type="evidence" value="ECO:0007669"/>
    <property type="project" value="UniProtKB-KW"/>
</dbReference>
<accession>A0A365GV48</accession>
<dbReference type="Proteomes" id="UP000251891">
    <property type="component" value="Unassembled WGS sequence"/>
</dbReference>
<protein>
    <submittedName>
        <fullName evidence="3">ATP-binding protein</fullName>
    </submittedName>
</protein>
<reference evidence="3 4" key="1">
    <citation type="submission" date="2018-06" db="EMBL/GenBank/DDBJ databases">
        <title>Actinomadura craniellae sp. nov. isolated from marine sponge Craniella sp.</title>
        <authorList>
            <person name="Li L."/>
            <person name="Xu Q.H."/>
            <person name="Lin H.W."/>
            <person name="Lu Y.H."/>
        </authorList>
    </citation>
    <scope>NUCLEOTIDE SEQUENCE [LARGE SCALE GENOMIC DNA]</scope>
    <source>
        <strain evidence="3 4">LHW63021</strain>
    </source>
</reference>
<dbReference type="SUPFAM" id="SSF55874">
    <property type="entry name" value="ATPase domain of HSP90 chaperone/DNA topoisomerase II/histidine kinase"/>
    <property type="match status" value="1"/>
</dbReference>